<organism evidence="2 3">
    <name type="scientific">Streptomyces nanshensis</name>
    <dbReference type="NCBI Taxonomy" id="518642"/>
    <lineage>
        <taxon>Bacteria</taxon>
        <taxon>Bacillati</taxon>
        <taxon>Actinomycetota</taxon>
        <taxon>Actinomycetes</taxon>
        <taxon>Kitasatosporales</taxon>
        <taxon>Streptomycetaceae</taxon>
        <taxon>Streptomyces</taxon>
    </lineage>
</organism>
<dbReference type="EMBL" id="LJGW01000231">
    <property type="protein sequence ID" value="OEV11345.1"/>
    <property type="molecule type" value="Genomic_DNA"/>
</dbReference>
<name>A0A1E7L561_9ACTN</name>
<keyword evidence="3" id="KW-1185">Reference proteome</keyword>
<reference evidence="2 3" key="1">
    <citation type="journal article" date="2016" name="Front. Microbiol.">
        <title>Comparative Genomics Analysis of Streptomyces Species Reveals Their Adaptation to the Marine Environment and Their Diversity at the Genomic Level.</title>
        <authorList>
            <person name="Tian X."/>
            <person name="Zhang Z."/>
            <person name="Yang T."/>
            <person name="Chen M."/>
            <person name="Li J."/>
            <person name="Chen F."/>
            <person name="Yang J."/>
            <person name="Li W."/>
            <person name="Zhang B."/>
            <person name="Zhang Z."/>
            <person name="Wu J."/>
            <person name="Zhang C."/>
            <person name="Long L."/>
            <person name="Xiao J."/>
        </authorList>
    </citation>
    <scope>NUCLEOTIDE SEQUENCE [LARGE SCALE GENOMIC DNA]</scope>
    <source>
        <strain evidence="2 3">SCSIO 10429</strain>
    </source>
</reference>
<proteinExistence type="predicted"/>
<protein>
    <submittedName>
        <fullName evidence="2">Uncharacterized protein</fullName>
    </submittedName>
</protein>
<evidence type="ECO:0000313" key="2">
    <source>
        <dbReference type="EMBL" id="OEV11345.1"/>
    </source>
</evidence>
<dbReference type="AlphaFoldDB" id="A0A1E7L561"/>
<gene>
    <name evidence="2" type="ORF">AN218_13435</name>
</gene>
<feature type="region of interest" description="Disordered" evidence="1">
    <location>
        <begin position="238"/>
        <end position="264"/>
    </location>
</feature>
<accession>A0A1E7L561</accession>
<dbReference type="Proteomes" id="UP000176005">
    <property type="component" value="Unassembled WGS sequence"/>
</dbReference>
<evidence type="ECO:0000313" key="3">
    <source>
        <dbReference type="Proteomes" id="UP000176005"/>
    </source>
</evidence>
<comment type="caution">
    <text evidence="2">The sequence shown here is derived from an EMBL/GenBank/DDBJ whole genome shotgun (WGS) entry which is preliminary data.</text>
</comment>
<evidence type="ECO:0000256" key="1">
    <source>
        <dbReference type="SAM" id="MobiDB-lite"/>
    </source>
</evidence>
<sequence>MMGAALHLAHVQEAPVRKKRPKRTGGGDGGTFAELARQIYQDERADAQARVLLLATAYAVTMAPLDDETTVWRAISDALTLRGWNQLRAVIRTDIPRYERPDRRTDPLDRLCSGPRIRPHLDGPDDFRNKLRVCGTVAERKVVVKDPRTGWHTNRWFCSRHQDEADRVRQQVREQNEYAPEPIPNRGGLMPVYFDCDWVELYRWSVRPRPEASAWGGQLSEWTPPTYGVCADAWPIPGKDPVPTRPRLRLLAPPHLDDETEGTS</sequence>